<name>A0A6I1DXY9_9FLAO</name>
<gene>
    <name evidence="1" type="ORF">F8C76_10195</name>
</gene>
<sequence>MDAQQMFLKLEERALSGELIRTSSGGNHILKYSNNAENIHNGKCKRWIVHFVKDGELVAMCDYTKGIEPKFESWDVFDKENGIMEHKFTWVN</sequence>
<protein>
    <submittedName>
        <fullName evidence="1">Uncharacterized protein</fullName>
    </submittedName>
</protein>
<organism evidence="1 2">
    <name type="scientific">Flagellimonas olearia</name>
    <dbReference type="NCBI Taxonomy" id="552546"/>
    <lineage>
        <taxon>Bacteria</taxon>
        <taxon>Pseudomonadati</taxon>
        <taxon>Bacteroidota</taxon>
        <taxon>Flavobacteriia</taxon>
        <taxon>Flavobacteriales</taxon>
        <taxon>Flavobacteriaceae</taxon>
        <taxon>Flagellimonas</taxon>
    </lineage>
</organism>
<evidence type="ECO:0000313" key="2">
    <source>
        <dbReference type="Proteomes" id="UP000429785"/>
    </source>
</evidence>
<dbReference type="RefSeq" id="WP_152131645.1">
    <property type="nucleotide sequence ID" value="NZ_WELG01000002.1"/>
</dbReference>
<accession>A0A6I1DXY9</accession>
<comment type="caution">
    <text evidence="1">The sequence shown here is derived from an EMBL/GenBank/DDBJ whole genome shotgun (WGS) entry which is preliminary data.</text>
</comment>
<dbReference type="AlphaFoldDB" id="A0A6I1DXY9"/>
<proteinExistence type="predicted"/>
<reference evidence="1 2" key="1">
    <citation type="submission" date="2019-10" db="EMBL/GenBank/DDBJ databases">
        <title>Muricauda olearia CL-SS4 JCM15563 genome.</title>
        <authorList>
            <person name="Liu L."/>
        </authorList>
    </citation>
    <scope>NUCLEOTIDE SEQUENCE [LARGE SCALE GENOMIC DNA]</scope>
    <source>
        <strain evidence="1 2">CL-SS4</strain>
    </source>
</reference>
<dbReference type="EMBL" id="WELG01000002">
    <property type="protein sequence ID" value="KAB7528232.1"/>
    <property type="molecule type" value="Genomic_DNA"/>
</dbReference>
<evidence type="ECO:0000313" key="1">
    <source>
        <dbReference type="EMBL" id="KAB7528232.1"/>
    </source>
</evidence>
<dbReference type="Proteomes" id="UP000429785">
    <property type="component" value="Unassembled WGS sequence"/>
</dbReference>
<dbReference type="OrthoDB" id="9967884at2"/>